<dbReference type="GO" id="GO:0016746">
    <property type="term" value="F:acyltransferase activity"/>
    <property type="evidence" value="ECO:0007669"/>
    <property type="project" value="UniProtKB-KW"/>
</dbReference>
<gene>
    <name evidence="7" type="ORF">DFP86_10932</name>
</gene>
<dbReference type="Pfam" id="PF03279">
    <property type="entry name" value="Lip_A_acyltrans"/>
    <property type="match status" value="1"/>
</dbReference>
<dbReference type="GO" id="GO:0005886">
    <property type="term" value="C:plasma membrane"/>
    <property type="evidence" value="ECO:0007669"/>
    <property type="project" value="UniProtKB-SubCell"/>
</dbReference>
<evidence type="ECO:0000313" key="7">
    <source>
        <dbReference type="EMBL" id="TDR77792.1"/>
    </source>
</evidence>
<dbReference type="OrthoDB" id="9808633at2"/>
<evidence type="ECO:0000256" key="6">
    <source>
        <dbReference type="ARBA" id="ARBA00023315"/>
    </source>
</evidence>
<name>A0A4R7B240_9NEIS</name>
<keyword evidence="2" id="KW-1003">Cell membrane</keyword>
<evidence type="ECO:0000256" key="3">
    <source>
        <dbReference type="ARBA" id="ARBA00022519"/>
    </source>
</evidence>
<dbReference type="Proteomes" id="UP000295611">
    <property type="component" value="Unassembled WGS sequence"/>
</dbReference>
<dbReference type="PANTHER" id="PTHR30606">
    <property type="entry name" value="LIPID A BIOSYNTHESIS LAUROYL ACYLTRANSFERASE"/>
    <property type="match status" value="1"/>
</dbReference>
<dbReference type="EMBL" id="SNZP01000009">
    <property type="protein sequence ID" value="TDR77792.1"/>
    <property type="molecule type" value="Genomic_DNA"/>
</dbReference>
<dbReference type="InterPro" id="IPR004960">
    <property type="entry name" value="LipA_acyltrans"/>
</dbReference>
<keyword evidence="5" id="KW-0472">Membrane</keyword>
<evidence type="ECO:0000256" key="4">
    <source>
        <dbReference type="ARBA" id="ARBA00022679"/>
    </source>
</evidence>
<dbReference type="RefSeq" id="WP_133681427.1">
    <property type="nucleotide sequence ID" value="NZ_SNZP01000009.1"/>
</dbReference>
<comment type="subcellular location">
    <subcellularLocation>
        <location evidence="1">Cell inner membrane</location>
    </subcellularLocation>
</comment>
<organism evidence="7 8">
    <name type="scientific">Paludibacterium purpuratum</name>
    <dbReference type="NCBI Taxonomy" id="1144873"/>
    <lineage>
        <taxon>Bacteria</taxon>
        <taxon>Pseudomonadati</taxon>
        <taxon>Pseudomonadota</taxon>
        <taxon>Betaproteobacteria</taxon>
        <taxon>Neisseriales</taxon>
        <taxon>Chromobacteriaceae</taxon>
        <taxon>Paludibacterium</taxon>
    </lineage>
</organism>
<dbReference type="CDD" id="cd07984">
    <property type="entry name" value="LPLAT_LABLAT-like"/>
    <property type="match status" value="1"/>
</dbReference>
<keyword evidence="4" id="KW-0808">Transferase</keyword>
<comment type="caution">
    <text evidence="7">The sequence shown here is derived from an EMBL/GenBank/DDBJ whole genome shotgun (WGS) entry which is preliminary data.</text>
</comment>
<sequence>MSHSNSPPESADSPAWLHHKERGNVFWLSVMSTLSLRLGRRLSRVVLAGIALYFVLFGGKARRASKDYLARCLGRPASWLDRYRHVLAFASTIHDRIYLLRDRFDTFRISLDGADTLHRHHDAGQGLLLFGAHLGSFEVLRAMARHRPDLSVSMAMYPENAQRINRALSAINPNAMQDIIPLGSLGAMLAVHRRLQEGALVGILADRAVGPDQYVTLPFLGAPARFPTGPFRMALMLGHPVYFMAGLYLGGNRYRVHFEMLTDGADLAGLERDAAIETLLGKYVAALERQCRAQPFNWFNFYDFWEEA</sequence>
<evidence type="ECO:0008006" key="9">
    <source>
        <dbReference type="Google" id="ProtNLM"/>
    </source>
</evidence>
<reference evidence="7 8" key="1">
    <citation type="submission" date="2019-03" db="EMBL/GenBank/DDBJ databases">
        <title>Genomic Encyclopedia of Type Strains, Phase III (KMG-III): the genomes of soil and plant-associated and newly described type strains.</title>
        <authorList>
            <person name="Whitman W."/>
        </authorList>
    </citation>
    <scope>NUCLEOTIDE SEQUENCE [LARGE SCALE GENOMIC DNA]</scope>
    <source>
        <strain evidence="7 8">CECT 8976</strain>
    </source>
</reference>
<dbReference type="PANTHER" id="PTHR30606:SF9">
    <property type="entry name" value="LIPID A BIOSYNTHESIS LAUROYLTRANSFERASE"/>
    <property type="match status" value="1"/>
</dbReference>
<proteinExistence type="predicted"/>
<dbReference type="GO" id="GO:0009247">
    <property type="term" value="P:glycolipid biosynthetic process"/>
    <property type="evidence" value="ECO:0007669"/>
    <property type="project" value="UniProtKB-ARBA"/>
</dbReference>
<evidence type="ECO:0000256" key="5">
    <source>
        <dbReference type="ARBA" id="ARBA00023136"/>
    </source>
</evidence>
<accession>A0A4R7B240</accession>
<dbReference type="PIRSF" id="PIRSF028561">
    <property type="entry name" value="Ac_Trasf"/>
    <property type="match status" value="1"/>
</dbReference>
<evidence type="ECO:0000256" key="1">
    <source>
        <dbReference type="ARBA" id="ARBA00004533"/>
    </source>
</evidence>
<evidence type="ECO:0000313" key="8">
    <source>
        <dbReference type="Proteomes" id="UP000295611"/>
    </source>
</evidence>
<keyword evidence="8" id="KW-1185">Reference proteome</keyword>
<protein>
    <recommendedName>
        <fullName evidence="9">LPLAT superfamily acyltransferase</fullName>
    </recommendedName>
</protein>
<keyword evidence="3" id="KW-0997">Cell inner membrane</keyword>
<dbReference type="AlphaFoldDB" id="A0A4R7B240"/>
<evidence type="ECO:0000256" key="2">
    <source>
        <dbReference type="ARBA" id="ARBA00022475"/>
    </source>
</evidence>
<dbReference type="InterPro" id="IPR014548">
    <property type="entry name" value="Ac_Trasf"/>
</dbReference>
<keyword evidence="6" id="KW-0012">Acyltransferase</keyword>